<dbReference type="Proteomes" id="UP001499854">
    <property type="component" value="Unassembled WGS sequence"/>
</dbReference>
<name>A0ABN2RJH1_9ACTN</name>
<reference evidence="2 3" key="1">
    <citation type="journal article" date="2019" name="Int. J. Syst. Evol. Microbiol.">
        <title>The Global Catalogue of Microorganisms (GCM) 10K type strain sequencing project: providing services to taxonomists for standard genome sequencing and annotation.</title>
        <authorList>
            <consortium name="The Broad Institute Genomics Platform"/>
            <consortium name="The Broad Institute Genome Sequencing Center for Infectious Disease"/>
            <person name="Wu L."/>
            <person name="Ma J."/>
        </authorList>
    </citation>
    <scope>NUCLEOTIDE SEQUENCE [LARGE SCALE GENOMIC DNA]</scope>
    <source>
        <strain evidence="2 3">JCM 16013</strain>
    </source>
</reference>
<gene>
    <name evidence="2" type="ORF">GCM10009838_31330</name>
</gene>
<keyword evidence="3" id="KW-1185">Reference proteome</keyword>
<dbReference type="EMBL" id="BAAAQM010000015">
    <property type="protein sequence ID" value="GAA1970128.1"/>
    <property type="molecule type" value="Genomic_DNA"/>
</dbReference>
<sequence>MNEHTVGVEEAGGGFSNAPFLGPASDDVDFDAGPGFGEFVGQADDAFEALVADQAAHGDQAGESVVSPHRS</sequence>
<evidence type="ECO:0000256" key="1">
    <source>
        <dbReference type="SAM" id="MobiDB-lite"/>
    </source>
</evidence>
<evidence type="ECO:0000313" key="3">
    <source>
        <dbReference type="Proteomes" id="UP001499854"/>
    </source>
</evidence>
<comment type="caution">
    <text evidence="2">The sequence shown here is derived from an EMBL/GenBank/DDBJ whole genome shotgun (WGS) entry which is preliminary data.</text>
</comment>
<feature type="region of interest" description="Disordered" evidence="1">
    <location>
        <begin position="1"/>
        <end position="26"/>
    </location>
</feature>
<organism evidence="2 3">
    <name type="scientific">Catenulispora subtropica</name>
    <dbReference type="NCBI Taxonomy" id="450798"/>
    <lineage>
        <taxon>Bacteria</taxon>
        <taxon>Bacillati</taxon>
        <taxon>Actinomycetota</taxon>
        <taxon>Actinomycetes</taxon>
        <taxon>Catenulisporales</taxon>
        <taxon>Catenulisporaceae</taxon>
        <taxon>Catenulispora</taxon>
    </lineage>
</organism>
<evidence type="ECO:0000313" key="2">
    <source>
        <dbReference type="EMBL" id="GAA1970128.1"/>
    </source>
</evidence>
<protein>
    <submittedName>
        <fullName evidence="2">Uncharacterized protein</fullName>
    </submittedName>
</protein>
<accession>A0ABN2RJH1</accession>
<proteinExistence type="predicted"/>